<reference evidence="2" key="1">
    <citation type="submission" date="2020-02" db="EMBL/GenBank/DDBJ databases">
        <title>Draft genome sequence of Candidatus Afipia apatlaquensis IBT-C3, a potential strain for decolorization of textile dyes.</title>
        <authorList>
            <person name="Sanchez-Reyes A."/>
            <person name="Breton-Deval L."/>
            <person name="Mangelson H."/>
            <person name="Sanchez-Flores A."/>
        </authorList>
    </citation>
    <scope>NUCLEOTIDE SEQUENCE [LARGE SCALE GENOMIC DNA]</scope>
    <source>
        <strain evidence="2">IBT-C3</strain>
    </source>
</reference>
<organism evidence="2 3">
    <name type="scientific">Candidatus Afipia apatlaquensis</name>
    <dbReference type="NCBI Taxonomy" id="2712852"/>
    <lineage>
        <taxon>Bacteria</taxon>
        <taxon>Pseudomonadati</taxon>
        <taxon>Pseudomonadota</taxon>
        <taxon>Alphaproteobacteria</taxon>
        <taxon>Hyphomicrobiales</taxon>
        <taxon>Nitrobacteraceae</taxon>
        <taxon>Afipia</taxon>
    </lineage>
</organism>
<comment type="caution">
    <text evidence="2">The sequence shown here is derived from an EMBL/GenBank/DDBJ whole genome shotgun (WGS) entry which is preliminary data.</text>
</comment>
<evidence type="ECO:0000313" key="3">
    <source>
        <dbReference type="Proteomes" id="UP000480266"/>
    </source>
</evidence>
<dbReference type="AlphaFoldDB" id="A0A7C9VJ95"/>
<keyword evidence="1" id="KW-0812">Transmembrane</keyword>
<keyword evidence="1" id="KW-0472">Membrane</keyword>
<feature type="transmembrane region" description="Helical" evidence="1">
    <location>
        <begin position="6"/>
        <end position="28"/>
    </location>
</feature>
<keyword evidence="1" id="KW-1133">Transmembrane helix</keyword>
<name>A0A7C9VJ95_9BRAD</name>
<evidence type="ECO:0000256" key="1">
    <source>
        <dbReference type="SAM" id="Phobius"/>
    </source>
</evidence>
<sequence length="59" mass="6450">MTGTTLRYIALHAVVAAVFIFFLNFYILKTELQSAVFWAIGFGAMAAGLAYQQSKRSGS</sequence>
<dbReference type="EMBL" id="JAAMRR010001009">
    <property type="protein sequence ID" value="NGX97349.1"/>
    <property type="molecule type" value="Genomic_DNA"/>
</dbReference>
<gene>
    <name evidence="2" type="ORF">G4V63_19735</name>
</gene>
<evidence type="ECO:0000313" key="2">
    <source>
        <dbReference type="EMBL" id="NGX97349.1"/>
    </source>
</evidence>
<accession>A0A7C9VJ95</accession>
<protein>
    <submittedName>
        <fullName evidence="2">Uncharacterized protein</fullName>
    </submittedName>
</protein>
<feature type="transmembrane region" description="Helical" evidence="1">
    <location>
        <begin position="35"/>
        <end position="53"/>
    </location>
</feature>
<keyword evidence="3" id="KW-1185">Reference proteome</keyword>
<proteinExistence type="predicted"/>
<dbReference type="Proteomes" id="UP000480266">
    <property type="component" value="Unassembled WGS sequence"/>
</dbReference>